<evidence type="ECO:0000313" key="2">
    <source>
        <dbReference type="EMBL" id="PIN22226.1"/>
    </source>
</evidence>
<protein>
    <submittedName>
        <fullName evidence="2">Uncharacterized protein</fullName>
    </submittedName>
</protein>
<name>A0A2G9HXI1_9LAMI</name>
<organism evidence="2 3">
    <name type="scientific">Handroanthus impetiginosus</name>
    <dbReference type="NCBI Taxonomy" id="429701"/>
    <lineage>
        <taxon>Eukaryota</taxon>
        <taxon>Viridiplantae</taxon>
        <taxon>Streptophyta</taxon>
        <taxon>Embryophyta</taxon>
        <taxon>Tracheophyta</taxon>
        <taxon>Spermatophyta</taxon>
        <taxon>Magnoliopsida</taxon>
        <taxon>eudicotyledons</taxon>
        <taxon>Gunneridae</taxon>
        <taxon>Pentapetalae</taxon>
        <taxon>asterids</taxon>
        <taxon>lamiids</taxon>
        <taxon>Lamiales</taxon>
        <taxon>Bignoniaceae</taxon>
        <taxon>Crescentiina</taxon>
        <taxon>Tabebuia alliance</taxon>
        <taxon>Handroanthus</taxon>
    </lineage>
</organism>
<accession>A0A2G9HXI1</accession>
<sequence length="95" mass="10890">MSLHHDNPWQNTAAASPPRRLGGGRPTLSERMKDKFDRTKEVVSEGFEKTKEKTKVTAKKVKKKTKAAAKKVKEGTSKGINWIKLKYRKHKFLLK</sequence>
<evidence type="ECO:0000256" key="1">
    <source>
        <dbReference type="SAM" id="MobiDB-lite"/>
    </source>
</evidence>
<proteinExistence type="predicted"/>
<evidence type="ECO:0000313" key="3">
    <source>
        <dbReference type="Proteomes" id="UP000231279"/>
    </source>
</evidence>
<keyword evidence="3" id="KW-1185">Reference proteome</keyword>
<dbReference type="Proteomes" id="UP000231279">
    <property type="component" value="Unassembled WGS sequence"/>
</dbReference>
<dbReference type="AlphaFoldDB" id="A0A2G9HXI1"/>
<dbReference type="Gene3D" id="1.10.287.700">
    <property type="entry name" value="Helix hairpin bin"/>
    <property type="match status" value="1"/>
</dbReference>
<feature type="region of interest" description="Disordered" evidence="1">
    <location>
        <begin position="1"/>
        <end position="32"/>
    </location>
</feature>
<comment type="caution">
    <text evidence="2">The sequence shown here is derived from an EMBL/GenBank/DDBJ whole genome shotgun (WGS) entry which is preliminary data.</text>
</comment>
<gene>
    <name evidence="2" type="ORF">CDL12_05075</name>
</gene>
<dbReference type="EMBL" id="NKXS01000805">
    <property type="protein sequence ID" value="PIN22226.1"/>
    <property type="molecule type" value="Genomic_DNA"/>
</dbReference>
<dbReference type="STRING" id="429701.A0A2G9HXI1"/>
<reference evidence="3" key="1">
    <citation type="journal article" date="2018" name="Gigascience">
        <title>Genome assembly of the Pink Ipe (Handroanthus impetiginosus, Bignoniaceae), a highly valued, ecologically keystone Neotropical timber forest tree.</title>
        <authorList>
            <person name="Silva-Junior O.B."/>
            <person name="Grattapaglia D."/>
            <person name="Novaes E."/>
            <person name="Collevatti R.G."/>
        </authorList>
    </citation>
    <scope>NUCLEOTIDE SEQUENCE [LARGE SCALE GENOMIC DNA]</scope>
    <source>
        <strain evidence="3">cv. UFG-1</strain>
    </source>
</reference>